<dbReference type="PANTHER" id="PTHR38096:SF1">
    <property type="entry name" value="ENTEROBACTIN SYNTHASE COMPONENT D"/>
    <property type="match status" value="1"/>
</dbReference>
<dbReference type="Proteomes" id="UP000500801">
    <property type="component" value="Chromosome"/>
</dbReference>
<feature type="domain" description="4'-phosphopantetheinyl transferase N-terminal" evidence="2">
    <location>
        <begin position="67"/>
        <end position="107"/>
    </location>
</feature>
<sequence length="107" mass="12035">MGDTRFFHLLARTSVAMSEYLPFIKNVEVMEFLGYPGLLTLSGDFDVIQFDDRLFDDFSCDLISEVLNSVSKRKTEYLAGRIMAMKGLVLLGRSESPVNVGKHRAPV</sequence>
<organism evidence="3 4">
    <name type="scientific">Dickeya zeae</name>
    <dbReference type="NCBI Taxonomy" id="204042"/>
    <lineage>
        <taxon>Bacteria</taxon>
        <taxon>Pseudomonadati</taxon>
        <taxon>Pseudomonadota</taxon>
        <taxon>Gammaproteobacteria</taxon>
        <taxon>Enterobacterales</taxon>
        <taxon>Pectobacteriaceae</taxon>
        <taxon>Dickeya</taxon>
    </lineage>
</organism>
<dbReference type="Pfam" id="PF17837">
    <property type="entry name" value="4PPT_N"/>
    <property type="match status" value="1"/>
</dbReference>
<dbReference type="GO" id="GO:0008897">
    <property type="term" value="F:holo-[acyl-carrier-protein] synthase activity"/>
    <property type="evidence" value="ECO:0007669"/>
    <property type="project" value="TreeGrafter"/>
</dbReference>
<reference evidence="3 4" key="1">
    <citation type="submission" date="2018-11" db="EMBL/GenBank/DDBJ databases">
        <title>Complete genome sequence of Dickeya zeae strain CE1 infecting Canna edulis Ker-Gawl. in China.</title>
        <authorList>
            <person name="Zhang J."/>
            <person name="Lin B."/>
            <person name="Shen H."/>
            <person name="Jiang S."/>
            <person name="Pu X."/>
            <person name="Sun D."/>
        </authorList>
    </citation>
    <scope>NUCLEOTIDE SEQUENCE [LARGE SCALE GENOMIC DNA]</scope>
    <source>
        <strain evidence="3 4">CE1</strain>
    </source>
</reference>
<dbReference type="GO" id="GO:0005886">
    <property type="term" value="C:plasma membrane"/>
    <property type="evidence" value="ECO:0007669"/>
    <property type="project" value="TreeGrafter"/>
</dbReference>
<evidence type="ECO:0000313" key="4">
    <source>
        <dbReference type="Proteomes" id="UP000500801"/>
    </source>
</evidence>
<proteinExistence type="predicted"/>
<evidence type="ECO:0000256" key="1">
    <source>
        <dbReference type="PIRSR" id="PIRSR603542-1"/>
    </source>
</evidence>
<feature type="binding site" evidence="1">
    <location>
        <position position="73"/>
    </location>
    <ligand>
        <name>CoA</name>
        <dbReference type="ChEBI" id="CHEBI:57287"/>
    </ligand>
</feature>
<accession>A0AAE6Z050</accession>
<dbReference type="InterPro" id="IPR003542">
    <property type="entry name" value="Enbac_synth_compD-like"/>
</dbReference>
<dbReference type="GO" id="GO:0009366">
    <property type="term" value="C:enterobactin synthetase complex"/>
    <property type="evidence" value="ECO:0007669"/>
    <property type="project" value="InterPro"/>
</dbReference>
<evidence type="ECO:0000313" key="3">
    <source>
        <dbReference type="EMBL" id="QIZ51604.1"/>
    </source>
</evidence>
<feature type="binding site" evidence="1">
    <location>
        <position position="81"/>
    </location>
    <ligand>
        <name>CoA</name>
        <dbReference type="ChEBI" id="CHEBI:57287"/>
    </ligand>
</feature>
<dbReference type="GO" id="GO:0009239">
    <property type="term" value="P:enterobactin biosynthetic process"/>
    <property type="evidence" value="ECO:0007669"/>
    <property type="project" value="InterPro"/>
</dbReference>
<dbReference type="InterPro" id="IPR041354">
    <property type="entry name" value="4PPT_N"/>
</dbReference>
<dbReference type="AlphaFoldDB" id="A0AAE6Z050"/>
<evidence type="ECO:0000259" key="2">
    <source>
        <dbReference type="Pfam" id="PF17837"/>
    </source>
</evidence>
<name>A0AAE6Z050_9GAMM</name>
<gene>
    <name evidence="3" type="ORF">DWG24_12930</name>
</gene>
<dbReference type="PANTHER" id="PTHR38096">
    <property type="entry name" value="ENTEROBACTIN SYNTHASE COMPONENT D"/>
    <property type="match status" value="1"/>
</dbReference>
<dbReference type="EMBL" id="CP033622">
    <property type="protein sequence ID" value="QIZ51604.1"/>
    <property type="molecule type" value="Genomic_DNA"/>
</dbReference>
<protein>
    <recommendedName>
        <fullName evidence="2">4'-phosphopantetheinyl transferase N-terminal domain-containing protein</fullName>
    </recommendedName>
</protein>